<dbReference type="CDD" id="cd00085">
    <property type="entry name" value="HNHc"/>
    <property type="match status" value="1"/>
</dbReference>
<reference evidence="2 3" key="1">
    <citation type="journal article" date="2018" name="J. Microbiol.">
        <title>Leifsonia flava sp. nov., a novel actinobacterium isolated from the rhizosphere of Aquilegia viridiflora.</title>
        <authorList>
            <person name="Cai Y."/>
            <person name="Tao W.Z."/>
            <person name="Ma Y.J."/>
            <person name="Cheng J."/>
            <person name="Zhang M.Y."/>
            <person name="Zhang Y.X."/>
        </authorList>
    </citation>
    <scope>NUCLEOTIDE SEQUENCE [LARGE SCALE GENOMIC DNA]</scope>
    <source>
        <strain evidence="2 3">SYP-B2174</strain>
    </source>
</reference>
<dbReference type="GO" id="GO:0004519">
    <property type="term" value="F:endonuclease activity"/>
    <property type="evidence" value="ECO:0007669"/>
    <property type="project" value="UniProtKB-KW"/>
</dbReference>
<gene>
    <name evidence="2" type="ORF">E4M00_13360</name>
</gene>
<dbReference type="InterPro" id="IPR003615">
    <property type="entry name" value="HNH_nuc"/>
</dbReference>
<dbReference type="RefSeq" id="WP_135121017.1">
    <property type="nucleotide sequence ID" value="NZ_SPQZ01000005.1"/>
</dbReference>
<keyword evidence="2" id="KW-0540">Nuclease</keyword>
<proteinExistence type="predicted"/>
<keyword evidence="2" id="KW-0378">Hydrolase</keyword>
<comment type="caution">
    <text evidence="2">The sequence shown here is derived from an EMBL/GenBank/DDBJ whole genome shotgun (WGS) entry which is preliminary data.</text>
</comment>
<dbReference type="GO" id="GO:0008270">
    <property type="term" value="F:zinc ion binding"/>
    <property type="evidence" value="ECO:0007669"/>
    <property type="project" value="InterPro"/>
</dbReference>
<keyword evidence="2" id="KW-0255">Endonuclease</keyword>
<protein>
    <submittedName>
        <fullName evidence="2">HNH endonuclease</fullName>
    </submittedName>
</protein>
<evidence type="ECO:0000259" key="1">
    <source>
        <dbReference type="SMART" id="SM00507"/>
    </source>
</evidence>
<dbReference type="InterPro" id="IPR002711">
    <property type="entry name" value="HNH"/>
</dbReference>
<accession>A0A4Y9QY77</accession>
<sequence>LPVLFSSTGQPLNLGRDERLFTRAQRLAISIRDGGCMEPGCDRPPSWTEIHHIRHWKRDHGNTNVADGILLCRRGHLRVHNEGWEITRDQHDQYWLIPPPQIDPTQTPRLMKPNTRTQITHPVTLPDELEPAATATG</sequence>
<keyword evidence="3" id="KW-1185">Reference proteome</keyword>
<name>A0A4Y9QY77_9MICO</name>
<dbReference type="GO" id="GO:0003676">
    <property type="term" value="F:nucleic acid binding"/>
    <property type="evidence" value="ECO:0007669"/>
    <property type="project" value="InterPro"/>
</dbReference>
<dbReference type="AlphaFoldDB" id="A0A4Y9QY77"/>
<dbReference type="SMART" id="SM00507">
    <property type="entry name" value="HNHc"/>
    <property type="match status" value="1"/>
</dbReference>
<organism evidence="2 3">
    <name type="scientific">Orlajensenia leifsoniae</name>
    <dbReference type="NCBI Taxonomy" id="2561933"/>
    <lineage>
        <taxon>Bacteria</taxon>
        <taxon>Bacillati</taxon>
        <taxon>Actinomycetota</taxon>
        <taxon>Actinomycetes</taxon>
        <taxon>Micrococcales</taxon>
        <taxon>Microbacteriaceae</taxon>
        <taxon>Orlajensenia</taxon>
    </lineage>
</organism>
<evidence type="ECO:0000313" key="2">
    <source>
        <dbReference type="EMBL" id="TFV96313.1"/>
    </source>
</evidence>
<dbReference type="EMBL" id="SPQZ01000005">
    <property type="protein sequence ID" value="TFV96313.1"/>
    <property type="molecule type" value="Genomic_DNA"/>
</dbReference>
<dbReference type="Proteomes" id="UP000298127">
    <property type="component" value="Unassembled WGS sequence"/>
</dbReference>
<feature type="domain" description="HNH nuclease" evidence="1">
    <location>
        <begin position="24"/>
        <end position="77"/>
    </location>
</feature>
<feature type="non-terminal residue" evidence="2">
    <location>
        <position position="1"/>
    </location>
</feature>
<evidence type="ECO:0000313" key="3">
    <source>
        <dbReference type="Proteomes" id="UP000298127"/>
    </source>
</evidence>
<dbReference type="Pfam" id="PF01844">
    <property type="entry name" value="HNH"/>
    <property type="match status" value="1"/>
</dbReference>